<dbReference type="Pfam" id="PF00583">
    <property type="entry name" value="Acetyltransf_1"/>
    <property type="match status" value="1"/>
</dbReference>
<keyword evidence="3" id="KW-0808">Transferase</keyword>
<dbReference type="Proteomes" id="UP000305921">
    <property type="component" value="Unassembled WGS sequence"/>
</dbReference>
<accession>A0A5R9EHQ4</accession>
<evidence type="ECO:0000313" key="4">
    <source>
        <dbReference type="Proteomes" id="UP000305921"/>
    </source>
</evidence>
<keyword evidence="4" id="KW-1185">Reference proteome</keyword>
<proteinExistence type="predicted"/>
<dbReference type="GO" id="GO:0016747">
    <property type="term" value="F:acyltransferase activity, transferring groups other than amino-acyl groups"/>
    <property type="evidence" value="ECO:0007669"/>
    <property type="project" value="InterPro"/>
</dbReference>
<dbReference type="InterPro" id="IPR000182">
    <property type="entry name" value="GNAT_dom"/>
</dbReference>
<dbReference type="Pfam" id="PF18014">
    <property type="entry name" value="Acetyltransf_18"/>
    <property type="match status" value="1"/>
</dbReference>
<organism evidence="3 4">
    <name type="scientific">Streptomyces marianii</name>
    <dbReference type="NCBI Taxonomy" id="1817406"/>
    <lineage>
        <taxon>Bacteria</taxon>
        <taxon>Bacillati</taxon>
        <taxon>Actinomycetota</taxon>
        <taxon>Actinomycetes</taxon>
        <taxon>Kitasatosporales</taxon>
        <taxon>Streptomycetaceae</taxon>
        <taxon>Streptomyces</taxon>
    </lineage>
</organism>
<dbReference type="Gene3D" id="3.40.630.90">
    <property type="match status" value="1"/>
</dbReference>
<evidence type="ECO:0000256" key="1">
    <source>
        <dbReference type="SAM" id="MobiDB-lite"/>
    </source>
</evidence>
<dbReference type="OrthoDB" id="20916at2"/>
<gene>
    <name evidence="3" type="ORF">FEF34_21645</name>
</gene>
<sequence>MIEAWAAREGWKLGDMDTFAYAVADPGALLIGRLDDVPIASVLAIRYGESFGFIGLYITRADLRGSGYGRRMWRAAAARLEGRLIGLDAVPAQQDRYMAMGLRPFWRNIHFRGVPRLAGVPPAGLELVDATTLPFNVLAAYDCRFFPVPRNAFLTAWVRMPDARSLAALHNGRMVGFGVSRPSGRTWSRIGPLYADSPEAAAAVLWSLAAAAPDRAAAIDAPEANPLAAVTMTRLGLEPGAHTVRMYDGTPPEVEHSGVYGTTSLEAS</sequence>
<feature type="region of interest" description="Disordered" evidence="1">
    <location>
        <begin position="246"/>
        <end position="268"/>
    </location>
</feature>
<dbReference type="PANTHER" id="PTHR47237">
    <property type="entry name" value="SLL0310 PROTEIN"/>
    <property type="match status" value="1"/>
</dbReference>
<reference evidence="3 4" key="1">
    <citation type="submission" date="2019-05" db="EMBL/GenBank/DDBJ databases">
        <title>Streptomyces marianii sp. nov., a novel marine actinomycete from southern coast of India.</title>
        <authorList>
            <person name="Iniyan A.M."/>
            <person name="Wink J."/>
            <person name="Ramprasad E."/>
            <person name="Ramana C.V."/>
            <person name="Bunk B."/>
            <person name="Sproer C."/>
            <person name="Joseph F.-J.R.S."/>
            <person name="Vincent S.G.P."/>
        </authorList>
    </citation>
    <scope>NUCLEOTIDE SEQUENCE [LARGE SCALE GENOMIC DNA]</scope>
    <source>
        <strain evidence="3 4">ICN19</strain>
    </source>
</reference>
<dbReference type="InterPro" id="IPR016181">
    <property type="entry name" value="Acyl_CoA_acyltransferase"/>
</dbReference>
<dbReference type="EMBL" id="VAWE01000001">
    <property type="protein sequence ID" value="TLQ48379.1"/>
    <property type="molecule type" value="Genomic_DNA"/>
</dbReference>
<evidence type="ECO:0000259" key="2">
    <source>
        <dbReference type="PROSITE" id="PS51186"/>
    </source>
</evidence>
<comment type="caution">
    <text evidence="3">The sequence shown here is derived from an EMBL/GenBank/DDBJ whole genome shotgun (WGS) entry which is preliminary data.</text>
</comment>
<dbReference type="PANTHER" id="PTHR47237:SF1">
    <property type="entry name" value="SLL0310 PROTEIN"/>
    <property type="match status" value="1"/>
</dbReference>
<dbReference type="AlphaFoldDB" id="A0A5R9EHQ4"/>
<evidence type="ECO:0000313" key="3">
    <source>
        <dbReference type="EMBL" id="TLQ48379.1"/>
    </source>
</evidence>
<feature type="domain" description="N-acetyltransferase" evidence="2">
    <location>
        <begin position="1"/>
        <end position="134"/>
    </location>
</feature>
<dbReference type="InterPro" id="IPR041496">
    <property type="entry name" value="YitH/HolE_GNAT"/>
</dbReference>
<protein>
    <submittedName>
        <fullName evidence="3">GNAT family N-acetyltransferase</fullName>
    </submittedName>
</protein>
<dbReference type="SUPFAM" id="SSF55729">
    <property type="entry name" value="Acyl-CoA N-acyltransferases (Nat)"/>
    <property type="match status" value="1"/>
</dbReference>
<dbReference type="PROSITE" id="PS51186">
    <property type="entry name" value="GNAT"/>
    <property type="match status" value="1"/>
</dbReference>
<dbReference type="InterPro" id="IPR052729">
    <property type="entry name" value="Acyl/Acetyltrans_Enzymes"/>
</dbReference>
<name>A0A5R9EHQ4_9ACTN</name>